<feature type="transmembrane region" description="Helical" evidence="1">
    <location>
        <begin position="50"/>
        <end position="69"/>
    </location>
</feature>
<dbReference type="Proteomes" id="UP000436483">
    <property type="component" value="Unassembled WGS sequence"/>
</dbReference>
<comment type="caution">
    <text evidence="3">The sequence shown here is derived from an EMBL/GenBank/DDBJ whole genome shotgun (WGS) entry which is preliminary data.</text>
</comment>
<sequence length="165" mass="17615">MTHQTDTGTRLLRSRRDLIAGAIFLVIAATFAWEATSYDMGRLIRMGPGFIPLALAFMLGALAIGVMLVRSDPDEHEGGRPIPWRGIVLVSFALILFGAYGRMLGLVPVVFLATLVTALASRRNSVLAAFGIAVALSALCYVIFKLGLGVVLPTIGPVFGPFEVI</sequence>
<accession>A0A7X3MTW8</accession>
<dbReference type="RefSeq" id="WP_160885809.1">
    <property type="nucleotide sequence ID" value="NZ_WURB01000013.1"/>
</dbReference>
<keyword evidence="1" id="KW-1133">Transmembrane helix</keyword>
<gene>
    <name evidence="3" type="ORF">GR328_17010</name>
</gene>
<evidence type="ECO:0000259" key="2">
    <source>
        <dbReference type="Pfam" id="PF07331"/>
    </source>
</evidence>
<protein>
    <submittedName>
        <fullName evidence="3">Tripartite tricarboxylate transporter TctB family protein</fullName>
    </submittedName>
</protein>
<evidence type="ECO:0000256" key="1">
    <source>
        <dbReference type="SAM" id="Phobius"/>
    </source>
</evidence>
<feature type="domain" description="DUF1468" evidence="2">
    <location>
        <begin position="19"/>
        <end position="153"/>
    </location>
</feature>
<dbReference type="InterPro" id="IPR009936">
    <property type="entry name" value="DUF1468"/>
</dbReference>
<organism evidence="3 4">
    <name type="scientific">Microvirga makkahensis</name>
    <dbReference type="NCBI Taxonomy" id="1128670"/>
    <lineage>
        <taxon>Bacteria</taxon>
        <taxon>Pseudomonadati</taxon>
        <taxon>Pseudomonadota</taxon>
        <taxon>Alphaproteobacteria</taxon>
        <taxon>Hyphomicrobiales</taxon>
        <taxon>Methylobacteriaceae</taxon>
        <taxon>Microvirga</taxon>
    </lineage>
</organism>
<feature type="transmembrane region" description="Helical" evidence="1">
    <location>
        <begin position="126"/>
        <end position="144"/>
    </location>
</feature>
<keyword evidence="1" id="KW-0472">Membrane</keyword>
<reference evidence="3 4" key="1">
    <citation type="submission" date="2019-12" db="EMBL/GenBank/DDBJ databases">
        <authorList>
            <person name="Yuan C.-G."/>
        </authorList>
    </citation>
    <scope>NUCLEOTIDE SEQUENCE [LARGE SCALE GENOMIC DNA]</scope>
    <source>
        <strain evidence="3 4">KCTC 23863</strain>
    </source>
</reference>
<feature type="transmembrane region" description="Helical" evidence="1">
    <location>
        <begin position="18"/>
        <end position="38"/>
    </location>
</feature>
<dbReference type="Pfam" id="PF07331">
    <property type="entry name" value="TctB"/>
    <property type="match status" value="1"/>
</dbReference>
<name>A0A7X3MTW8_9HYPH</name>
<feature type="transmembrane region" description="Helical" evidence="1">
    <location>
        <begin position="89"/>
        <end position="119"/>
    </location>
</feature>
<dbReference type="OrthoDB" id="5186924at2"/>
<dbReference type="AlphaFoldDB" id="A0A7X3MTW8"/>
<keyword evidence="4" id="KW-1185">Reference proteome</keyword>
<dbReference type="EMBL" id="WURB01000013">
    <property type="protein sequence ID" value="MXQ13132.1"/>
    <property type="molecule type" value="Genomic_DNA"/>
</dbReference>
<evidence type="ECO:0000313" key="4">
    <source>
        <dbReference type="Proteomes" id="UP000436483"/>
    </source>
</evidence>
<evidence type="ECO:0000313" key="3">
    <source>
        <dbReference type="EMBL" id="MXQ13132.1"/>
    </source>
</evidence>
<reference evidence="3 4" key="2">
    <citation type="submission" date="2020-01" db="EMBL/GenBank/DDBJ databases">
        <title>Microvirga sp. nov., an arsenate reduction bacterium isolated from Tibet hotspring sediments.</title>
        <authorList>
            <person name="Xian W.-D."/>
            <person name="Li W.-J."/>
        </authorList>
    </citation>
    <scope>NUCLEOTIDE SEQUENCE [LARGE SCALE GENOMIC DNA]</scope>
    <source>
        <strain evidence="3 4">KCTC 23863</strain>
    </source>
</reference>
<proteinExistence type="predicted"/>
<keyword evidence="1" id="KW-0812">Transmembrane</keyword>